<name>F1YUX9_9PROT</name>
<dbReference type="InterPro" id="IPR002698">
    <property type="entry name" value="FTHF_cligase"/>
</dbReference>
<gene>
    <name evidence="5" type="primary">ygfA</name>
    <name evidence="5" type="ORF">APO_1760</name>
</gene>
<evidence type="ECO:0000256" key="1">
    <source>
        <dbReference type="ARBA" id="ARBA00010638"/>
    </source>
</evidence>
<keyword evidence="2 4" id="KW-0547">Nucleotide-binding</keyword>
<dbReference type="NCBIfam" id="TIGR02727">
    <property type="entry name" value="MTHFS_bact"/>
    <property type="match status" value="1"/>
</dbReference>
<comment type="cofactor">
    <cofactor evidence="4">
        <name>Mg(2+)</name>
        <dbReference type="ChEBI" id="CHEBI:18420"/>
    </cofactor>
</comment>
<dbReference type="EMBL" id="AEUP01000030">
    <property type="protein sequence ID" value="EGE47084.1"/>
    <property type="molecule type" value="Genomic_DNA"/>
</dbReference>
<evidence type="ECO:0000256" key="2">
    <source>
        <dbReference type="ARBA" id="ARBA00022741"/>
    </source>
</evidence>
<dbReference type="Proteomes" id="UP000018454">
    <property type="component" value="Unassembled WGS sequence"/>
</dbReference>
<keyword evidence="4" id="KW-0460">Magnesium</keyword>
<dbReference type="GO" id="GO:0030272">
    <property type="term" value="F:5-formyltetrahydrofolate cyclo-ligase activity"/>
    <property type="evidence" value="ECO:0007669"/>
    <property type="project" value="UniProtKB-EC"/>
</dbReference>
<dbReference type="GO" id="GO:0009396">
    <property type="term" value="P:folic acid-containing compound biosynthetic process"/>
    <property type="evidence" value="ECO:0007669"/>
    <property type="project" value="TreeGrafter"/>
</dbReference>
<dbReference type="InterPro" id="IPR024185">
    <property type="entry name" value="FTHF_cligase-like_sf"/>
</dbReference>
<evidence type="ECO:0000313" key="6">
    <source>
        <dbReference type="Proteomes" id="UP000018454"/>
    </source>
</evidence>
<reference evidence="5 6" key="1">
    <citation type="journal article" date="2011" name="Science">
        <title>Drosophila microbiome modulates host developmental and metabolic homeostasis via insulin signaling.</title>
        <authorList>
            <person name="Shin S.C."/>
            <person name="Kim S.H."/>
            <person name="You H."/>
            <person name="Kim B."/>
            <person name="Kim A.C."/>
            <person name="Lee K.A."/>
            <person name="Yoon J.H."/>
            <person name="Ryu J.H."/>
            <person name="Lee W.J."/>
        </authorList>
    </citation>
    <scope>NUCLEOTIDE SEQUENCE [LARGE SCALE GENOMIC DNA]</scope>
    <source>
        <strain evidence="5 6">DM001</strain>
    </source>
</reference>
<dbReference type="EC" id="6.3.3.2" evidence="4"/>
<keyword evidence="4" id="KW-0479">Metal-binding</keyword>
<comment type="similarity">
    <text evidence="1 4">Belongs to the 5-formyltetrahydrofolate cyclo-ligase family.</text>
</comment>
<dbReference type="Pfam" id="PF01812">
    <property type="entry name" value="5-FTHF_cyc-lig"/>
    <property type="match status" value="1"/>
</dbReference>
<dbReference type="AlphaFoldDB" id="F1YUX9"/>
<proteinExistence type="inferred from homology"/>
<comment type="caution">
    <text evidence="5">The sequence shown here is derived from an EMBL/GenBank/DDBJ whole genome shotgun (WGS) entry which is preliminary data.</text>
</comment>
<dbReference type="GO" id="GO:0035999">
    <property type="term" value="P:tetrahydrofolate interconversion"/>
    <property type="evidence" value="ECO:0007669"/>
    <property type="project" value="TreeGrafter"/>
</dbReference>
<dbReference type="InterPro" id="IPR037171">
    <property type="entry name" value="NagB/RpiA_transferase-like"/>
</dbReference>
<dbReference type="PANTHER" id="PTHR23407:SF1">
    <property type="entry name" value="5-FORMYLTETRAHYDROFOLATE CYCLO-LIGASE"/>
    <property type="match status" value="1"/>
</dbReference>
<evidence type="ECO:0000256" key="3">
    <source>
        <dbReference type="ARBA" id="ARBA00022840"/>
    </source>
</evidence>
<dbReference type="GO" id="GO:0005524">
    <property type="term" value="F:ATP binding"/>
    <property type="evidence" value="ECO:0007669"/>
    <property type="project" value="UniProtKB-KW"/>
</dbReference>
<comment type="catalytic activity">
    <reaction evidence="4">
        <text>(6S)-5-formyl-5,6,7,8-tetrahydrofolate + ATP = (6R)-5,10-methenyltetrahydrofolate + ADP + phosphate</text>
        <dbReference type="Rhea" id="RHEA:10488"/>
        <dbReference type="ChEBI" id="CHEBI:30616"/>
        <dbReference type="ChEBI" id="CHEBI:43474"/>
        <dbReference type="ChEBI" id="CHEBI:57455"/>
        <dbReference type="ChEBI" id="CHEBI:57457"/>
        <dbReference type="ChEBI" id="CHEBI:456216"/>
        <dbReference type="EC" id="6.3.3.2"/>
    </reaction>
</comment>
<accession>F1YUX9</accession>
<dbReference type="Gene3D" id="3.40.50.10420">
    <property type="entry name" value="NagB/RpiA/CoA transferase-like"/>
    <property type="match status" value="1"/>
</dbReference>
<protein>
    <recommendedName>
        <fullName evidence="4">5-formyltetrahydrofolate cyclo-ligase</fullName>
        <ecNumber evidence="4">6.3.3.2</ecNumber>
    </recommendedName>
</protein>
<sequence>MWPWSHYPAPTCTRRSWRLKDPRFMVAPHISPPQGDPPAVAARKKELRQHCMATLKTRDEALDSGILTHLHTLLRPLLPAVVAGVWPLPHEVNLCPLCHILVDTGATIVLPETPPRGQPLIFRRWTPHAPMMQGRFGTEFPDGPVLQPTIILVPLLGFDRTGNRLGYGGGYYDRTLAALPDARSIGYAPSCQELDSLPAGPYDRPLSCIVTEKEILHFD</sequence>
<dbReference type="GO" id="GO:0046872">
    <property type="term" value="F:metal ion binding"/>
    <property type="evidence" value="ECO:0007669"/>
    <property type="project" value="UniProtKB-KW"/>
</dbReference>
<dbReference type="SUPFAM" id="SSF100950">
    <property type="entry name" value="NagB/RpiA/CoA transferase-like"/>
    <property type="match status" value="1"/>
</dbReference>
<keyword evidence="3 4" id="KW-0067">ATP-binding</keyword>
<evidence type="ECO:0000313" key="5">
    <source>
        <dbReference type="EMBL" id="EGE47084.1"/>
    </source>
</evidence>
<dbReference type="PANTHER" id="PTHR23407">
    <property type="entry name" value="ATPASE INHIBITOR/5-FORMYLTETRAHYDROFOLATE CYCLO-LIGASE"/>
    <property type="match status" value="1"/>
</dbReference>
<organism evidence="5 6">
    <name type="scientific">Acetobacter pomorum DM001</name>
    <dbReference type="NCBI Taxonomy" id="945681"/>
    <lineage>
        <taxon>Bacteria</taxon>
        <taxon>Pseudomonadati</taxon>
        <taxon>Pseudomonadota</taxon>
        <taxon>Alphaproteobacteria</taxon>
        <taxon>Acetobacterales</taxon>
        <taxon>Acetobacteraceae</taxon>
        <taxon>Acetobacter</taxon>
    </lineage>
</organism>
<evidence type="ECO:0000256" key="4">
    <source>
        <dbReference type="RuleBase" id="RU361279"/>
    </source>
</evidence>